<comment type="similarity">
    <text evidence="2 6">Belongs to the glycosyl hydrolase 42 family.</text>
</comment>
<feature type="binding site" evidence="8">
    <location>
        <position position="160"/>
    </location>
    <ligand>
        <name>substrate</name>
    </ligand>
</feature>
<evidence type="ECO:0000256" key="4">
    <source>
        <dbReference type="ARBA" id="ARBA00022801"/>
    </source>
</evidence>
<keyword evidence="12" id="KW-1185">Reference proteome</keyword>
<protein>
    <recommendedName>
        <fullName evidence="3 6">Beta-galactosidase</fullName>
        <shortName evidence="6">Beta-gal</shortName>
        <ecNumber evidence="3 6">3.2.1.23</ecNumber>
    </recommendedName>
</protein>
<evidence type="ECO:0000256" key="6">
    <source>
        <dbReference type="PIRNR" id="PIRNR001084"/>
    </source>
</evidence>
<evidence type="ECO:0000256" key="1">
    <source>
        <dbReference type="ARBA" id="ARBA00001412"/>
    </source>
</evidence>
<feature type="active site" description="Proton donor" evidence="7">
    <location>
        <position position="161"/>
    </location>
</feature>
<dbReference type="AlphaFoldDB" id="A0A6I3MBY7"/>
<accession>A0A6I3MBY7</accession>
<dbReference type="PANTHER" id="PTHR36447">
    <property type="entry name" value="BETA-GALACTOSIDASE GANA"/>
    <property type="match status" value="1"/>
</dbReference>
<comment type="caution">
    <text evidence="11">The sequence shown here is derived from an EMBL/GenBank/DDBJ whole genome shotgun (WGS) entry which is preliminary data.</text>
</comment>
<dbReference type="Pfam" id="PF08532">
    <property type="entry name" value="Glyco_hydro_42M"/>
    <property type="match status" value="1"/>
</dbReference>
<dbReference type="EC" id="3.2.1.23" evidence="3 6"/>
<gene>
    <name evidence="11" type="ORF">GJ743_14135</name>
</gene>
<keyword evidence="5 6" id="KW-0326">Glycosidase</keyword>
<evidence type="ECO:0000259" key="9">
    <source>
        <dbReference type="Pfam" id="PF02449"/>
    </source>
</evidence>
<evidence type="ECO:0000256" key="8">
    <source>
        <dbReference type="PIRSR" id="PIRSR001084-2"/>
    </source>
</evidence>
<feature type="binding site" evidence="8">
    <location>
        <position position="122"/>
    </location>
    <ligand>
        <name>substrate</name>
    </ligand>
</feature>
<evidence type="ECO:0000256" key="7">
    <source>
        <dbReference type="PIRSR" id="PIRSR001084-1"/>
    </source>
</evidence>
<evidence type="ECO:0000256" key="3">
    <source>
        <dbReference type="ARBA" id="ARBA00012756"/>
    </source>
</evidence>
<dbReference type="GO" id="GO:0009341">
    <property type="term" value="C:beta-galactosidase complex"/>
    <property type="evidence" value="ECO:0007669"/>
    <property type="project" value="InterPro"/>
</dbReference>
<dbReference type="OrthoDB" id="9800974at2"/>
<feature type="binding site" evidence="8">
    <location>
        <position position="327"/>
    </location>
    <ligand>
        <name>substrate</name>
    </ligand>
</feature>
<sequence length="717" mass="77738">MCGGAPRHPPTCRHHEETDVHYGADYNPEQWPEEIWPEDVARMREAGVTMVSLGIFSWSRIQPREGEFDFAWLDRVIDLLHEGGIAVDLATATASPPPWATAAYPEMLPQDEDGATYWPGSRQHFAPSSPVYRRLAGELVSALAERYAHHPAIVMWHVNNEYGCHLNFDYSDAARDAFRRWLADRYGDVHALNEAWGTDFWSQRYQSQSFDEVFPPRKAPYSRNPGQELDFRRFTSDMLLECYLMEREIIRAAGATQPITTNFMGAFKPADYAAWAKHMDVISDDCYPDPNDPESFRAAAFQRDLVRSLKPEVPWILMEQSTNALNWRPTNAPKAPGQMAALSAQAIGRGADGILFFQWRQSRAGAEKFHSAMLPHAGTDTRTWREVVALGETLAALPELPSGDATARDARVALVFDWENWWAVEASDHPQNALDYLAVIQRWYRALHRRHVQVDIVPAARVGEGYDLAIAPLLYLVRETDAAALASFVEAGGHLLVGPFSDVVDEADRFRDGGFATQLGPLCGIRIEDFGALVAPDAAAGVPGERIAPFAGAGAGAGAVTDATAATDATSTDATGDAGAGAGAAISGVGTLLAEEIHVVADDARVEAAFVGGRRAGDPALTVHPVGAGTARYLATVPDEAGVQSVVDHLLVASGVEPVVAGLPDHVEIARRGRLVTVVNHGGPEASVDLAGTDAVTGDRVDRVVIGAFDWAMVLTD</sequence>
<dbReference type="Gene3D" id="3.20.20.80">
    <property type="entry name" value="Glycosidases"/>
    <property type="match status" value="1"/>
</dbReference>
<dbReference type="InterPro" id="IPR013738">
    <property type="entry name" value="Beta_galactosidase_Trimer"/>
</dbReference>
<evidence type="ECO:0000259" key="10">
    <source>
        <dbReference type="Pfam" id="PF08532"/>
    </source>
</evidence>
<reference evidence="11 12" key="1">
    <citation type="submission" date="2019-11" db="EMBL/GenBank/DDBJ databases">
        <title>Agromyces kandeliae sp. nov., isolated from mangrove soil.</title>
        <authorList>
            <person name="Wang R."/>
        </authorList>
    </citation>
    <scope>NUCLEOTIDE SEQUENCE [LARGE SCALE GENOMIC DNA]</scope>
    <source>
        <strain evidence="11 12">JCM 11433</strain>
    </source>
</reference>
<dbReference type="GO" id="GO:0005975">
    <property type="term" value="P:carbohydrate metabolic process"/>
    <property type="evidence" value="ECO:0007669"/>
    <property type="project" value="InterPro"/>
</dbReference>
<evidence type="ECO:0000313" key="11">
    <source>
        <dbReference type="EMBL" id="MTH69507.1"/>
    </source>
</evidence>
<name>A0A6I3MBY7_9MICO</name>
<dbReference type="Gene3D" id="3.40.50.880">
    <property type="match status" value="1"/>
</dbReference>
<dbReference type="InterPro" id="IPR013529">
    <property type="entry name" value="Glyco_hydro_42_N"/>
</dbReference>
<evidence type="ECO:0000256" key="5">
    <source>
        <dbReference type="ARBA" id="ARBA00023295"/>
    </source>
</evidence>
<evidence type="ECO:0000313" key="12">
    <source>
        <dbReference type="Proteomes" id="UP000433071"/>
    </source>
</evidence>
<proteinExistence type="inferred from homology"/>
<feature type="active site" description="Nucleophile" evidence="7">
    <location>
        <position position="319"/>
    </location>
</feature>
<organism evidence="11 12">
    <name type="scientific">Agromyces bracchium</name>
    <dbReference type="NCBI Taxonomy" id="88376"/>
    <lineage>
        <taxon>Bacteria</taxon>
        <taxon>Bacillati</taxon>
        <taxon>Actinomycetota</taxon>
        <taxon>Actinomycetes</taxon>
        <taxon>Micrococcales</taxon>
        <taxon>Microbacteriaceae</taxon>
        <taxon>Agromyces</taxon>
    </lineage>
</organism>
<dbReference type="Pfam" id="PF02449">
    <property type="entry name" value="Glyco_hydro_42"/>
    <property type="match status" value="1"/>
</dbReference>
<feature type="domain" description="Beta-galactosidase trimerisation" evidence="10">
    <location>
        <begin position="410"/>
        <end position="538"/>
    </location>
</feature>
<dbReference type="CDD" id="cd03143">
    <property type="entry name" value="A4_beta-galactosidase_middle_domain"/>
    <property type="match status" value="1"/>
</dbReference>
<dbReference type="InterPro" id="IPR003476">
    <property type="entry name" value="Glyco_hydro_42"/>
</dbReference>
<keyword evidence="4 6" id="KW-0378">Hydrolase</keyword>
<dbReference type="SUPFAM" id="SSF51445">
    <property type="entry name" value="(Trans)glycosidases"/>
    <property type="match status" value="1"/>
</dbReference>
<dbReference type="PIRSF" id="PIRSF001084">
    <property type="entry name" value="B-galactosidase"/>
    <property type="match status" value="1"/>
</dbReference>
<evidence type="ECO:0000256" key="2">
    <source>
        <dbReference type="ARBA" id="ARBA00005940"/>
    </source>
</evidence>
<dbReference type="SUPFAM" id="SSF52317">
    <property type="entry name" value="Class I glutamine amidotransferase-like"/>
    <property type="match status" value="1"/>
</dbReference>
<dbReference type="PANTHER" id="PTHR36447:SF1">
    <property type="entry name" value="BETA-GALACTOSIDASE GANA"/>
    <property type="match status" value="1"/>
</dbReference>
<feature type="domain" description="Glycoside hydrolase family 42 N-terminal" evidence="9">
    <location>
        <begin position="25"/>
        <end position="396"/>
    </location>
</feature>
<dbReference type="InterPro" id="IPR017853">
    <property type="entry name" value="GH"/>
</dbReference>
<dbReference type="EMBL" id="WMLB01000033">
    <property type="protein sequence ID" value="MTH69507.1"/>
    <property type="molecule type" value="Genomic_DNA"/>
</dbReference>
<dbReference type="Proteomes" id="UP000433071">
    <property type="component" value="Unassembled WGS sequence"/>
</dbReference>
<dbReference type="InterPro" id="IPR029062">
    <property type="entry name" value="Class_I_gatase-like"/>
</dbReference>
<dbReference type="GO" id="GO:0004565">
    <property type="term" value="F:beta-galactosidase activity"/>
    <property type="evidence" value="ECO:0007669"/>
    <property type="project" value="UniProtKB-EC"/>
</dbReference>
<comment type="catalytic activity">
    <reaction evidence="1 6">
        <text>Hydrolysis of terminal non-reducing beta-D-galactose residues in beta-D-galactosides.</text>
        <dbReference type="EC" id="3.2.1.23"/>
    </reaction>
</comment>